<evidence type="ECO:0000313" key="11">
    <source>
        <dbReference type="EMBL" id="VAV99084.1"/>
    </source>
</evidence>
<feature type="transmembrane region" description="Helical" evidence="9">
    <location>
        <begin position="26"/>
        <end position="45"/>
    </location>
</feature>
<dbReference type="CDD" id="cd06261">
    <property type="entry name" value="TM_PBP2"/>
    <property type="match status" value="1"/>
</dbReference>
<evidence type="ECO:0000256" key="9">
    <source>
        <dbReference type="SAM" id="Phobius"/>
    </source>
</evidence>
<reference evidence="11" key="1">
    <citation type="submission" date="2018-06" db="EMBL/GenBank/DDBJ databases">
        <authorList>
            <person name="Zhirakovskaya E."/>
        </authorList>
    </citation>
    <scope>NUCLEOTIDE SEQUENCE</scope>
</reference>
<feature type="domain" description="ABC transmembrane type-1" evidence="10">
    <location>
        <begin position="61"/>
        <end position="259"/>
    </location>
</feature>
<evidence type="ECO:0000256" key="1">
    <source>
        <dbReference type="ARBA" id="ARBA00004651"/>
    </source>
</evidence>
<dbReference type="NCBIfam" id="TIGR01726">
    <property type="entry name" value="HEQRo_perm_3TM"/>
    <property type="match status" value="1"/>
</dbReference>
<feature type="transmembrane region" description="Helical" evidence="9">
    <location>
        <begin position="65"/>
        <end position="85"/>
    </location>
</feature>
<dbReference type="InterPro" id="IPR010065">
    <property type="entry name" value="AA_ABC_transptr_permease_3TM"/>
</dbReference>
<evidence type="ECO:0000256" key="4">
    <source>
        <dbReference type="ARBA" id="ARBA00022475"/>
    </source>
</evidence>
<keyword evidence="5 9" id="KW-0812">Transmembrane</keyword>
<dbReference type="GO" id="GO:0006865">
    <property type="term" value="P:amino acid transport"/>
    <property type="evidence" value="ECO:0007669"/>
    <property type="project" value="UniProtKB-KW"/>
</dbReference>
<dbReference type="GO" id="GO:0043190">
    <property type="term" value="C:ATP-binding cassette (ABC) transporter complex"/>
    <property type="evidence" value="ECO:0007669"/>
    <property type="project" value="InterPro"/>
</dbReference>
<dbReference type="InterPro" id="IPR035906">
    <property type="entry name" value="MetI-like_sf"/>
</dbReference>
<comment type="subcellular location">
    <subcellularLocation>
        <location evidence="1">Cell membrane</location>
        <topology evidence="1">Multi-pass membrane protein</topology>
    </subcellularLocation>
</comment>
<comment type="similarity">
    <text evidence="2">Belongs to the binding-protein-dependent transport system permease family. HisMQ subfamily.</text>
</comment>
<dbReference type="Gene3D" id="1.10.3720.10">
    <property type="entry name" value="MetI-like"/>
    <property type="match status" value="1"/>
</dbReference>
<keyword evidence="7 9" id="KW-1133">Transmembrane helix</keyword>
<dbReference type="PROSITE" id="PS50928">
    <property type="entry name" value="ABC_TM1"/>
    <property type="match status" value="1"/>
</dbReference>
<feature type="transmembrane region" description="Helical" evidence="9">
    <location>
        <begin position="106"/>
        <end position="125"/>
    </location>
</feature>
<protein>
    <submittedName>
        <fullName evidence="11">ABC transporter, permease protein (Cluster 3, basic aa/glutamine/opines)</fullName>
    </submittedName>
</protein>
<keyword evidence="6" id="KW-0029">Amino-acid transport</keyword>
<feature type="transmembrane region" description="Helical" evidence="9">
    <location>
        <begin position="237"/>
        <end position="262"/>
    </location>
</feature>
<evidence type="ECO:0000256" key="2">
    <source>
        <dbReference type="ARBA" id="ARBA00010072"/>
    </source>
</evidence>
<evidence type="ECO:0000259" key="10">
    <source>
        <dbReference type="PROSITE" id="PS50928"/>
    </source>
</evidence>
<evidence type="ECO:0000256" key="7">
    <source>
        <dbReference type="ARBA" id="ARBA00022989"/>
    </source>
</evidence>
<evidence type="ECO:0000256" key="6">
    <source>
        <dbReference type="ARBA" id="ARBA00022970"/>
    </source>
</evidence>
<evidence type="ECO:0000256" key="8">
    <source>
        <dbReference type="ARBA" id="ARBA00023136"/>
    </source>
</evidence>
<keyword evidence="3" id="KW-0813">Transport</keyword>
<dbReference type="SUPFAM" id="SSF161098">
    <property type="entry name" value="MetI-like"/>
    <property type="match status" value="1"/>
</dbReference>
<dbReference type="Pfam" id="PF00528">
    <property type="entry name" value="BPD_transp_1"/>
    <property type="match status" value="1"/>
</dbReference>
<sequence>MTTIEPVIGTDPTPPGAEVRYEWSGFPWWFLGIIAVIAFPLFKIFTDDTWNEGFQFIKDGLTLTVAVTLGGFVIAMIVGLVVALGRMSKNPVARNLATFYIELIRGIPVLVTIFMFGLVIVPWFIRLIGVSPQSFIASNTFKTTVAVGLIYAAFIAEVFRAGIESIHQGQVEAGMAMGLKKGQVFRLIVWPQAIKNVMPALGNDLIALLKDSSLVSILAVRELTQMTKLWTGRSFQFFAGFMILAAVYLVLTVSLSLLLQWYERKIATP</sequence>
<dbReference type="AlphaFoldDB" id="A0A3B0RYU5"/>
<evidence type="ECO:0000256" key="5">
    <source>
        <dbReference type="ARBA" id="ARBA00022692"/>
    </source>
</evidence>
<keyword evidence="4" id="KW-1003">Cell membrane</keyword>
<dbReference type="PANTHER" id="PTHR30614:SF20">
    <property type="entry name" value="GLUTAMINE TRANSPORT SYSTEM PERMEASE PROTEIN GLNP"/>
    <property type="match status" value="1"/>
</dbReference>
<accession>A0A3B0RYU5</accession>
<dbReference type="PANTHER" id="PTHR30614">
    <property type="entry name" value="MEMBRANE COMPONENT OF AMINO ACID ABC TRANSPORTER"/>
    <property type="match status" value="1"/>
</dbReference>
<name>A0A3B0RYU5_9ZZZZ</name>
<dbReference type="GO" id="GO:0022857">
    <property type="term" value="F:transmembrane transporter activity"/>
    <property type="evidence" value="ECO:0007669"/>
    <property type="project" value="InterPro"/>
</dbReference>
<keyword evidence="8 9" id="KW-0472">Membrane</keyword>
<organism evidence="11">
    <name type="scientific">hydrothermal vent metagenome</name>
    <dbReference type="NCBI Taxonomy" id="652676"/>
    <lineage>
        <taxon>unclassified sequences</taxon>
        <taxon>metagenomes</taxon>
        <taxon>ecological metagenomes</taxon>
    </lineage>
</organism>
<gene>
    <name evidence="11" type="ORF">MNBD_ACTINO01-2236</name>
</gene>
<proteinExistence type="inferred from homology"/>
<dbReference type="InterPro" id="IPR043429">
    <property type="entry name" value="ArtM/GltK/GlnP/TcyL/YhdX-like"/>
</dbReference>
<dbReference type="EMBL" id="UOEI01000250">
    <property type="protein sequence ID" value="VAV99084.1"/>
    <property type="molecule type" value="Genomic_DNA"/>
</dbReference>
<dbReference type="InterPro" id="IPR000515">
    <property type="entry name" value="MetI-like"/>
</dbReference>
<evidence type="ECO:0000256" key="3">
    <source>
        <dbReference type="ARBA" id="ARBA00022448"/>
    </source>
</evidence>